<proteinExistence type="predicted"/>
<evidence type="ECO:0000256" key="1">
    <source>
        <dbReference type="SAM" id="MobiDB-lite"/>
    </source>
</evidence>
<feature type="region of interest" description="Disordered" evidence="1">
    <location>
        <begin position="49"/>
        <end position="83"/>
    </location>
</feature>
<dbReference type="Proteomes" id="UP000502699">
    <property type="component" value="Chromosome"/>
</dbReference>
<keyword evidence="3" id="KW-1185">Reference proteome</keyword>
<accession>A0A6G7VB56</accession>
<dbReference type="EMBL" id="CP048029">
    <property type="protein sequence ID" value="QIK37140.1"/>
    <property type="molecule type" value="Genomic_DNA"/>
</dbReference>
<organism evidence="2 3">
    <name type="scientific">Caldichromatium japonicum</name>
    <dbReference type="NCBI Taxonomy" id="2699430"/>
    <lineage>
        <taxon>Bacteria</taxon>
        <taxon>Pseudomonadati</taxon>
        <taxon>Pseudomonadota</taxon>
        <taxon>Gammaproteobacteria</taxon>
        <taxon>Chromatiales</taxon>
        <taxon>Chromatiaceae</taxon>
        <taxon>Caldichromatium</taxon>
    </lineage>
</organism>
<dbReference type="AlphaFoldDB" id="A0A6G7VB56"/>
<dbReference type="KEGG" id="cjap:GWK36_03065"/>
<sequence length="83" mass="8391">MVERLVSVFTEQTGEPVRLAGGGSGAGIKNALSRSSQIGMVSMRWPSSSTVTIRSSGSPSPSSSNSIAGGSTTGVRSAARIYS</sequence>
<gene>
    <name evidence="2" type="ORF">GWK36_03065</name>
</gene>
<feature type="compositionally biased region" description="Low complexity" evidence="1">
    <location>
        <begin position="49"/>
        <end position="74"/>
    </location>
</feature>
<evidence type="ECO:0000313" key="3">
    <source>
        <dbReference type="Proteomes" id="UP000502699"/>
    </source>
</evidence>
<reference evidence="3" key="1">
    <citation type="submission" date="2020-01" db="EMBL/GenBank/DDBJ databases">
        <title>Caldichromatium gen. nov., sp. nov., a thermophilic purple sulfur bacterium member of the family Chromatiaceae isolated from Nakabusa hot spring, Japan.</title>
        <authorList>
            <person name="Saini M.K."/>
            <person name="Hanada S."/>
            <person name="Tank M."/>
        </authorList>
    </citation>
    <scope>NUCLEOTIDE SEQUENCE [LARGE SCALE GENOMIC DNA]</scope>
    <source>
        <strain evidence="3">No.7</strain>
    </source>
</reference>
<protein>
    <submittedName>
        <fullName evidence="2">Uncharacterized protein</fullName>
    </submittedName>
</protein>
<name>A0A6G7VB56_9GAMM</name>
<evidence type="ECO:0000313" key="2">
    <source>
        <dbReference type="EMBL" id="QIK37140.1"/>
    </source>
</evidence>